<evidence type="ECO:0000256" key="13">
    <source>
        <dbReference type="ARBA" id="ARBA00023211"/>
    </source>
</evidence>
<evidence type="ECO:0000256" key="9">
    <source>
        <dbReference type="ARBA" id="ARBA00022806"/>
    </source>
</evidence>
<keyword evidence="11" id="KW-0460">Magnesium</keyword>
<proteinExistence type="predicted"/>
<evidence type="ECO:0000256" key="1">
    <source>
        <dbReference type="ARBA" id="ARBA00001936"/>
    </source>
</evidence>
<feature type="domain" description="RNase III" evidence="17">
    <location>
        <begin position="861"/>
        <end position="1008"/>
    </location>
</feature>
<dbReference type="GO" id="GO:0005524">
    <property type="term" value="F:ATP binding"/>
    <property type="evidence" value="ECO:0007669"/>
    <property type="project" value="UniProtKB-KW"/>
</dbReference>
<dbReference type="GO" id="GO:0005737">
    <property type="term" value="C:cytoplasm"/>
    <property type="evidence" value="ECO:0007669"/>
    <property type="project" value="TreeGrafter"/>
</dbReference>
<feature type="domain" description="RNase III" evidence="17">
    <location>
        <begin position="692"/>
        <end position="824"/>
    </location>
</feature>
<dbReference type="PROSITE" id="PS00517">
    <property type="entry name" value="RNASE_3_1"/>
    <property type="match status" value="1"/>
</dbReference>
<feature type="domain" description="DRBM" evidence="16">
    <location>
        <begin position="1034"/>
        <end position="1100"/>
    </location>
</feature>
<dbReference type="PROSITE" id="PS50142">
    <property type="entry name" value="RNASE_3_2"/>
    <property type="match status" value="2"/>
</dbReference>
<dbReference type="GO" id="GO:0004386">
    <property type="term" value="F:helicase activity"/>
    <property type="evidence" value="ECO:0007669"/>
    <property type="project" value="UniProtKB-KW"/>
</dbReference>
<dbReference type="AlphaFoldDB" id="A0A843VG84"/>
<comment type="caution">
    <text evidence="20">The sequence shown here is derived from an EMBL/GenBank/DDBJ whole genome shotgun (WGS) entry which is preliminary data.</text>
</comment>
<dbReference type="PANTHER" id="PTHR14950">
    <property type="entry name" value="DICER-RELATED"/>
    <property type="match status" value="1"/>
</dbReference>
<evidence type="ECO:0000313" key="21">
    <source>
        <dbReference type="Proteomes" id="UP000652761"/>
    </source>
</evidence>
<dbReference type="GO" id="GO:0003723">
    <property type="term" value="F:RNA binding"/>
    <property type="evidence" value="ECO:0007669"/>
    <property type="project" value="UniProtKB-UniRule"/>
</dbReference>
<dbReference type="InterPro" id="IPR036085">
    <property type="entry name" value="PAZ_dom_sf"/>
</dbReference>
<sequence>MGTEGRVPPVWRGYRGTPLRFGREEPDSGAPPPSGWRWGGPEVPPLPVRERGGGATGATPPPIGGGVDRRLPTSGGVRQPEVGAQPGTYGWVLQPEAPTSGWTSDLRYPTSGWGPTGETEFRTIRHNKMDHLRGMYGDHKAVHFCDEKLELTIQVWTPNPSILGVISGQELKQEVSGAEPESGLQMSAPRFAKGLLNGAFFVGHVMPYIFRDFSEDSSTLARVRNYLHSGDIMREESLRQASFPCAPLNTQMSGEEFYRVETTGAIVTLCSSISLIYFYCSRLPSDGYFKPFPRFIIDKDLNSCTLYLPKCCPLSSVQVEGKQDLLKHIACLEACKKLHELHALTDNLLPWCEVEDKAADQESGCFSHKDTQFSNYFPEELVDSWQSFYAMGLYHCYNISLSQNFLADVPFRDIIVVTKCDLGSDFASTFFYLEESRGRVTVNMHYVGTINLSPQQVHMAREFQSHILSMLIHQNFHMRKDTVHCQSEDAVSTAAYLVLPSITNEKGFDIDWHCVSSVEVQHCCHGGASRWIQTGNGAICSCMVQNSVVYAPHNGYIYSITGISDNLHGNSAMPSKSREVLTYKEYYQSRHGISLLWPNESLLIGRHLFKVQNFLVRRQFHKEKEWGTADVQLPPELCIVRLSPVTLSTLYSYTFVPSVLWRLESMLLATGLRRSQLDHCMQTIIPSSKVLEALTTKKCREQFSLESLETLGDSFLKYAVSLHLFGESTHHHEGVLSHKRERMISNAALYRLGCSHQLPGFIRNQEFHPPNWMIPGSGFHSFVNEEVISSTSVKVYNRGTRFMKSKTVADSVEALIGVYLSFGGEKAALHFLKWLGMTIMFNKEVVDNMAFVSKPEMYVNIELMESLLQYSFANPSLLVEALTHGSYQIAEIPRCYQRLEYLGDAVLDHLITVHLYNKYPNLSPGLLTDLRSASVNNDCYAHAAVKAGLNKQILHQSSELHRQMTFYLSHFTRSFSGSSYGWQAGFALPKVLGDVIESIAGAIFLDSGFNKEAVWKSIRPLLEPLVTPETVEYHPVRELEELCSRKSYPKKFSKVCEDGIASITVEVEAGGETITMTRTAVNKKTAKKLAARAVLDALRTRSTQP</sequence>
<dbReference type="OrthoDB" id="6513042at2759"/>
<dbReference type="InterPro" id="IPR005034">
    <property type="entry name" value="Dicer_dimerisation"/>
</dbReference>
<dbReference type="FunFam" id="3.30.160.380:FF:000001">
    <property type="entry name" value="Endoribonuclease dicer-like 1"/>
    <property type="match status" value="1"/>
</dbReference>
<dbReference type="Proteomes" id="UP000652761">
    <property type="component" value="Unassembled WGS sequence"/>
</dbReference>
<feature type="domain" description="PAZ" evidence="18">
    <location>
        <begin position="527"/>
        <end position="642"/>
    </location>
</feature>
<evidence type="ECO:0000313" key="20">
    <source>
        <dbReference type="EMBL" id="MQL91413.1"/>
    </source>
</evidence>
<dbReference type="Pfam" id="PF02170">
    <property type="entry name" value="PAZ"/>
    <property type="match status" value="1"/>
</dbReference>
<dbReference type="FunFam" id="1.10.1520.10:FF:000004">
    <property type="entry name" value="Endoribonuclease dicer-like 1"/>
    <property type="match status" value="1"/>
</dbReference>
<keyword evidence="12 14" id="KW-0694">RNA-binding</keyword>
<dbReference type="GO" id="GO:0046872">
    <property type="term" value="F:metal ion binding"/>
    <property type="evidence" value="ECO:0007669"/>
    <property type="project" value="UniProtKB-KW"/>
</dbReference>
<evidence type="ECO:0000259" key="18">
    <source>
        <dbReference type="PROSITE" id="PS50821"/>
    </source>
</evidence>
<evidence type="ECO:0000256" key="5">
    <source>
        <dbReference type="ARBA" id="ARBA00022737"/>
    </source>
</evidence>
<evidence type="ECO:0000256" key="7">
    <source>
        <dbReference type="ARBA" id="ARBA00022759"/>
    </source>
</evidence>
<keyword evidence="4" id="KW-0479">Metal-binding</keyword>
<evidence type="ECO:0000256" key="10">
    <source>
        <dbReference type="ARBA" id="ARBA00022840"/>
    </source>
</evidence>
<comment type="cofactor">
    <cofactor evidence="1">
        <name>Mn(2+)</name>
        <dbReference type="ChEBI" id="CHEBI:29035"/>
    </cofactor>
</comment>
<dbReference type="SUPFAM" id="SSF54768">
    <property type="entry name" value="dsRNA-binding domain-like"/>
    <property type="match status" value="1"/>
</dbReference>
<evidence type="ECO:0000256" key="11">
    <source>
        <dbReference type="ARBA" id="ARBA00022842"/>
    </source>
</evidence>
<evidence type="ECO:0000259" key="17">
    <source>
        <dbReference type="PROSITE" id="PS50142"/>
    </source>
</evidence>
<accession>A0A843VG84</accession>
<dbReference type="SMART" id="SM00949">
    <property type="entry name" value="PAZ"/>
    <property type="match status" value="1"/>
</dbReference>
<dbReference type="GO" id="GO:0030422">
    <property type="term" value="P:siRNA processing"/>
    <property type="evidence" value="ECO:0007669"/>
    <property type="project" value="TreeGrafter"/>
</dbReference>
<dbReference type="PANTHER" id="PTHR14950:SF70">
    <property type="entry name" value="ENDORIBONUCLEASE DICER HOMOLOG 2"/>
    <property type="match status" value="1"/>
</dbReference>
<evidence type="ECO:0000259" key="16">
    <source>
        <dbReference type="PROSITE" id="PS50137"/>
    </source>
</evidence>
<dbReference type="InterPro" id="IPR000999">
    <property type="entry name" value="RNase_III_dom"/>
</dbReference>
<dbReference type="Gene3D" id="3.30.160.380">
    <property type="entry name" value="Dicer dimerisation domain"/>
    <property type="match status" value="1"/>
</dbReference>
<dbReference type="SMART" id="SM00535">
    <property type="entry name" value="RIBOc"/>
    <property type="match status" value="2"/>
</dbReference>
<dbReference type="PROSITE" id="PS50821">
    <property type="entry name" value="PAZ"/>
    <property type="match status" value="1"/>
</dbReference>
<dbReference type="PROSITE" id="PS51327">
    <property type="entry name" value="DICER_DSRBF"/>
    <property type="match status" value="1"/>
</dbReference>
<feature type="domain" description="Dicer dsRNA-binding fold" evidence="19">
    <location>
        <begin position="272"/>
        <end position="358"/>
    </location>
</feature>
<dbReference type="PROSITE" id="PS50137">
    <property type="entry name" value="DS_RBD"/>
    <property type="match status" value="1"/>
</dbReference>
<dbReference type="SUPFAM" id="SSF69065">
    <property type="entry name" value="RNase III domain-like"/>
    <property type="match status" value="2"/>
</dbReference>
<evidence type="ECO:0000256" key="3">
    <source>
        <dbReference type="ARBA" id="ARBA00022722"/>
    </source>
</evidence>
<keyword evidence="21" id="KW-1185">Reference proteome</keyword>
<gene>
    <name evidence="20" type="ORF">Taro_024009</name>
</gene>
<dbReference type="SMART" id="SM00358">
    <property type="entry name" value="DSRM"/>
    <property type="match status" value="1"/>
</dbReference>
<evidence type="ECO:0000256" key="15">
    <source>
        <dbReference type="SAM" id="MobiDB-lite"/>
    </source>
</evidence>
<dbReference type="Pfam" id="PF00035">
    <property type="entry name" value="dsrm"/>
    <property type="match status" value="1"/>
</dbReference>
<evidence type="ECO:0000256" key="6">
    <source>
        <dbReference type="ARBA" id="ARBA00022741"/>
    </source>
</evidence>
<comment type="cofactor">
    <cofactor evidence="2">
        <name>Mg(2+)</name>
        <dbReference type="ChEBI" id="CHEBI:18420"/>
    </cofactor>
</comment>
<dbReference type="EMBL" id="NMUH01001336">
    <property type="protein sequence ID" value="MQL91413.1"/>
    <property type="molecule type" value="Genomic_DNA"/>
</dbReference>
<name>A0A843VG84_COLES</name>
<dbReference type="InterPro" id="IPR014720">
    <property type="entry name" value="dsRBD_dom"/>
</dbReference>
<keyword evidence="7" id="KW-0255">Endonuclease</keyword>
<dbReference type="Gene3D" id="1.10.1520.10">
    <property type="entry name" value="Ribonuclease III domain"/>
    <property type="match status" value="2"/>
</dbReference>
<evidence type="ECO:0000256" key="8">
    <source>
        <dbReference type="ARBA" id="ARBA00022801"/>
    </source>
</evidence>
<keyword evidence="6" id="KW-0547">Nucleotide-binding</keyword>
<evidence type="ECO:0000256" key="4">
    <source>
        <dbReference type="ARBA" id="ARBA00022723"/>
    </source>
</evidence>
<keyword evidence="10" id="KW-0067">ATP-binding</keyword>
<dbReference type="Gene3D" id="2.170.260.10">
    <property type="entry name" value="paz domain"/>
    <property type="match status" value="1"/>
</dbReference>
<dbReference type="CDD" id="cd00593">
    <property type="entry name" value="RIBOc"/>
    <property type="match status" value="2"/>
</dbReference>
<dbReference type="SUPFAM" id="SSF101690">
    <property type="entry name" value="PAZ domain"/>
    <property type="match status" value="1"/>
</dbReference>
<evidence type="ECO:0000256" key="12">
    <source>
        <dbReference type="ARBA" id="ARBA00022884"/>
    </source>
</evidence>
<protein>
    <submittedName>
        <fullName evidence="20">Uncharacterized protein</fullName>
    </submittedName>
</protein>
<evidence type="ECO:0000259" key="19">
    <source>
        <dbReference type="PROSITE" id="PS51327"/>
    </source>
</evidence>
<keyword evidence="9" id="KW-0347">Helicase</keyword>
<dbReference type="GO" id="GO:0004525">
    <property type="term" value="F:ribonuclease III activity"/>
    <property type="evidence" value="ECO:0007669"/>
    <property type="project" value="InterPro"/>
</dbReference>
<reference evidence="20" key="1">
    <citation type="submission" date="2017-07" db="EMBL/GenBank/DDBJ databases">
        <title>Taro Niue Genome Assembly and Annotation.</title>
        <authorList>
            <person name="Atibalentja N."/>
            <person name="Keating K."/>
            <person name="Fields C.J."/>
        </authorList>
    </citation>
    <scope>NUCLEOTIDE SEQUENCE</scope>
    <source>
        <strain evidence="20">Niue_2</strain>
        <tissue evidence="20">Leaf</tissue>
    </source>
</reference>
<evidence type="ECO:0000256" key="2">
    <source>
        <dbReference type="ARBA" id="ARBA00001946"/>
    </source>
</evidence>
<dbReference type="Gene3D" id="3.30.160.20">
    <property type="match status" value="1"/>
</dbReference>
<evidence type="ECO:0000256" key="14">
    <source>
        <dbReference type="PROSITE-ProRule" id="PRU00657"/>
    </source>
</evidence>
<keyword evidence="13" id="KW-0464">Manganese</keyword>
<dbReference type="InterPro" id="IPR003100">
    <property type="entry name" value="PAZ_dom"/>
</dbReference>
<keyword evidence="5" id="KW-0677">Repeat</keyword>
<organism evidence="20 21">
    <name type="scientific">Colocasia esculenta</name>
    <name type="common">Wild taro</name>
    <name type="synonym">Arum esculentum</name>
    <dbReference type="NCBI Taxonomy" id="4460"/>
    <lineage>
        <taxon>Eukaryota</taxon>
        <taxon>Viridiplantae</taxon>
        <taxon>Streptophyta</taxon>
        <taxon>Embryophyta</taxon>
        <taxon>Tracheophyta</taxon>
        <taxon>Spermatophyta</taxon>
        <taxon>Magnoliopsida</taxon>
        <taxon>Liliopsida</taxon>
        <taxon>Araceae</taxon>
        <taxon>Aroideae</taxon>
        <taxon>Colocasieae</taxon>
        <taxon>Colocasia</taxon>
    </lineage>
</organism>
<dbReference type="InterPro" id="IPR036389">
    <property type="entry name" value="RNase_III_sf"/>
</dbReference>
<feature type="region of interest" description="Disordered" evidence="15">
    <location>
        <begin position="1"/>
        <end position="91"/>
    </location>
</feature>
<keyword evidence="8" id="KW-0378">Hydrolase</keyword>
<dbReference type="GO" id="GO:0005634">
    <property type="term" value="C:nucleus"/>
    <property type="evidence" value="ECO:0007669"/>
    <property type="project" value="TreeGrafter"/>
</dbReference>
<dbReference type="InterPro" id="IPR038248">
    <property type="entry name" value="Dicer_dimer_sf"/>
</dbReference>
<keyword evidence="3" id="KW-0540">Nuclease</keyword>
<dbReference type="Pfam" id="PF00636">
    <property type="entry name" value="Ribonuclease_3"/>
    <property type="match status" value="2"/>
</dbReference>
<dbReference type="Pfam" id="PF03368">
    <property type="entry name" value="Dicer_dimer"/>
    <property type="match status" value="1"/>
</dbReference>